<keyword evidence="13" id="KW-1015">Disulfide bond</keyword>
<protein>
    <recommendedName>
        <fullName evidence="17">Beta-galactoside alpha-2,6-sialyltransferase 1</fullName>
        <ecNumber evidence="16">2.4.3.1</ecNumber>
    </recommendedName>
    <alternativeName>
        <fullName evidence="20">CMP-N-acetylneuraminate-beta-galactosamide-alpha-2,6-sialyltransferase 1</fullName>
    </alternativeName>
    <alternativeName>
        <fullName evidence="19">ST6Gal I</fullName>
    </alternativeName>
    <alternativeName>
        <fullName evidence="18">Sialyltransferase 1</fullName>
    </alternativeName>
</protein>
<keyword evidence="9" id="KW-0735">Signal-anchor</keyword>
<keyword evidence="14" id="KW-0325">Glycoprotein</keyword>
<evidence type="ECO:0000256" key="11">
    <source>
        <dbReference type="ARBA" id="ARBA00023034"/>
    </source>
</evidence>
<keyword evidence="11" id="KW-0333">Golgi apparatus</keyword>
<evidence type="ECO:0000256" key="21">
    <source>
        <dbReference type="PIRSR" id="PIRSR005557-2"/>
    </source>
</evidence>
<evidence type="ECO:0000256" key="3">
    <source>
        <dbReference type="ARBA" id="ARBA00004922"/>
    </source>
</evidence>
<dbReference type="InterPro" id="IPR012163">
    <property type="entry name" value="Sialyl_trans"/>
</dbReference>
<organism evidence="22 23">
    <name type="scientific">Pleurodeles waltl</name>
    <name type="common">Iberian ribbed newt</name>
    <dbReference type="NCBI Taxonomy" id="8319"/>
    <lineage>
        <taxon>Eukaryota</taxon>
        <taxon>Metazoa</taxon>
        <taxon>Chordata</taxon>
        <taxon>Craniata</taxon>
        <taxon>Vertebrata</taxon>
        <taxon>Euteleostomi</taxon>
        <taxon>Amphibia</taxon>
        <taxon>Batrachia</taxon>
        <taxon>Caudata</taxon>
        <taxon>Salamandroidea</taxon>
        <taxon>Salamandridae</taxon>
        <taxon>Pleurodelinae</taxon>
        <taxon>Pleurodeles</taxon>
    </lineage>
</organism>
<dbReference type="FunFam" id="3.90.1480.20:FF:000012">
    <property type="entry name" value="ST6 beta-galactoside alpha-2,6-sialyltransferase 1"/>
    <property type="match status" value="1"/>
</dbReference>
<dbReference type="Pfam" id="PF00777">
    <property type="entry name" value="Glyco_transf_29"/>
    <property type="match status" value="1"/>
</dbReference>
<comment type="similarity">
    <text evidence="4">Belongs to the glycosyltransferase 29 family.</text>
</comment>
<evidence type="ECO:0000256" key="8">
    <source>
        <dbReference type="ARBA" id="ARBA00022692"/>
    </source>
</evidence>
<dbReference type="GO" id="GO:0003835">
    <property type="term" value="F:beta-galactoside alpha-2,6-sialyltransferase activity"/>
    <property type="evidence" value="ECO:0007669"/>
    <property type="project" value="UniProtKB-EC"/>
</dbReference>
<dbReference type="Gene3D" id="3.90.1480.20">
    <property type="entry name" value="Glycosyl transferase family 29"/>
    <property type="match status" value="1"/>
</dbReference>
<dbReference type="GO" id="GO:0097503">
    <property type="term" value="P:sialylation"/>
    <property type="evidence" value="ECO:0007669"/>
    <property type="project" value="TreeGrafter"/>
</dbReference>
<evidence type="ECO:0000256" key="10">
    <source>
        <dbReference type="ARBA" id="ARBA00022989"/>
    </source>
</evidence>
<evidence type="ECO:0000256" key="7">
    <source>
        <dbReference type="ARBA" id="ARBA00022679"/>
    </source>
</evidence>
<dbReference type="InterPro" id="IPR038578">
    <property type="entry name" value="GT29-like_sf"/>
</dbReference>
<dbReference type="InterPro" id="IPR001675">
    <property type="entry name" value="Glyco_trans_29"/>
</dbReference>
<evidence type="ECO:0000256" key="2">
    <source>
        <dbReference type="ARBA" id="ARBA00004613"/>
    </source>
</evidence>
<dbReference type="EMBL" id="JANPWB010000016">
    <property type="protein sequence ID" value="KAJ1084728.1"/>
    <property type="molecule type" value="Genomic_DNA"/>
</dbReference>
<dbReference type="AlphaFoldDB" id="A0AAV7L0N6"/>
<evidence type="ECO:0000313" key="22">
    <source>
        <dbReference type="EMBL" id="KAJ1084728.1"/>
    </source>
</evidence>
<gene>
    <name evidence="22" type="ORF">NDU88_004874</name>
</gene>
<comment type="caution">
    <text evidence="22">The sequence shown here is derived from an EMBL/GenBank/DDBJ whole genome shotgun (WGS) entry which is preliminary data.</text>
</comment>
<evidence type="ECO:0000256" key="12">
    <source>
        <dbReference type="ARBA" id="ARBA00023136"/>
    </source>
</evidence>
<keyword evidence="23" id="KW-1185">Reference proteome</keyword>
<keyword evidence="7" id="KW-0808">Transferase</keyword>
<keyword evidence="5" id="KW-0964">Secreted</keyword>
<evidence type="ECO:0000256" key="14">
    <source>
        <dbReference type="ARBA" id="ARBA00023180"/>
    </source>
</evidence>
<evidence type="ECO:0000256" key="15">
    <source>
        <dbReference type="ARBA" id="ARBA00034249"/>
    </source>
</evidence>
<accession>A0AAV7L0N6</accession>
<keyword evidence="10" id="KW-1133">Transmembrane helix</keyword>
<reference evidence="22" key="1">
    <citation type="journal article" date="2022" name="bioRxiv">
        <title>Sequencing and chromosome-scale assembly of the giantPleurodeles waltlgenome.</title>
        <authorList>
            <person name="Brown T."/>
            <person name="Elewa A."/>
            <person name="Iarovenko S."/>
            <person name="Subramanian E."/>
            <person name="Araus A.J."/>
            <person name="Petzold A."/>
            <person name="Susuki M."/>
            <person name="Suzuki K.-i.T."/>
            <person name="Hayashi T."/>
            <person name="Toyoda A."/>
            <person name="Oliveira C."/>
            <person name="Osipova E."/>
            <person name="Leigh N.D."/>
            <person name="Simon A."/>
            <person name="Yun M.H."/>
        </authorList>
    </citation>
    <scope>NUCLEOTIDE SEQUENCE</scope>
    <source>
        <strain evidence="22">20211129_DDA</strain>
        <tissue evidence="22">Liver</tissue>
    </source>
</reference>
<sequence>MSSTQLNKRLQKVFLNYRAMNKYNVVQRDRGWGSNRAQLAGHELLCMLKERTNVETLQSHQGPLDVVDWAKYLPVQNLSEELGPLKNCAVVSSAGSIQRSSLGKEIDSHDAVLRFNGAPVLRYADDVGKKTTLRLINSQVMASENHKFLDNPLYTSGILVAWDPAPYYANLSEWFKKPDYPIFKRYKEYRQRHPNQPFYILHPQVQWRLWDIIQENTEERIQRNPPSSGFLGTFLMLSLCDLVHVYEYLPSRRQTDLCHYYEKFHDAACTLGAYHPLLFEKNLVKRMNQGSDLDIILHGKVTLHGFRTLNCSRASI</sequence>
<evidence type="ECO:0000256" key="9">
    <source>
        <dbReference type="ARBA" id="ARBA00022968"/>
    </source>
</evidence>
<evidence type="ECO:0000256" key="1">
    <source>
        <dbReference type="ARBA" id="ARBA00004447"/>
    </source>
</evidence>
<dbReference type="PANTHER" id="PTHR46059">
    <property type="entry name" value="BETA-GALACTOSIDE ALPHA-2,6-SIALYLTRANSFERASE"/>
    <property type="match status" value="1"/>
</dbReference>
<dbReference type="GO" id="GO:0018279">
    <property type="term" value="P:protein N-linked glycosylation via asparagine"/>
    <property type="evidence" value="ECO:0007669"/>
    <property type="project" value="TreeGrafter"/>
</dbReference>
<evidence type="ECO:0000256" key="19">
    <source>
        <dbReference type="ARBA" id="ARBA00076676"/>
    </source>
</evidence>
<dbReference type="EC" id="2.4.3.1" evidence="16"/>
<dbReference type="PIRSF" id="PIRSF005557">
    <property type="entry name" value="Sialyl_trans"/>
    <property type="match status" value="1"/>
</dbReference>
<dbReference type="GO" id="GO:0005576">
    <property type="term" value="C:extracellular region"/>
    <property type="evidence" value="ECO:0007669"/>
    <property type="project" value="UniProtKB-SubCell"/>
</dbReference>
<evidence type="ECO:0000256" key="20">
    <source>
        <dbReference type="ARBA" id="ARBA00080062"/>
    </source>
</evidence>
<keyword evidence="6" id="KW-0328">Glycosyltransferase</keyword>
<keyword evidence="8" id="KW-0812">Transmembrane</keyword>
<feature type="disulfide bond" evidence="21">
    <location>
        <begin position="88"/>
        <end position="240"/>
    </location>
</feature>
<evidence type="ECO:0000256" key="17">
    <source>
        <dbReference type="ARBA" id="ARBA00069321"/>
    </source>
</evidence>
<dbReference type="Proteomes" id="UP001066276">
    <property type="component" value="Chromosome 12"/>
</dbReference>
<evidence type="ECO:0000256" key="13">
    <source>
        <dbReference type="ARBA" id="ARBA00023157"/>
    </source>
</evidence>
<comment type="pathway">
    <text evidence="3">Protein modification; protein glycosylation.</text>
</comment>
<dbReference type="PANTHER" id="PTHR46059:SF2">
    <property type="entry name" value="BETA-GALACTOSIDE ALPHA-2,6-SIALYLTRANSFERASE 1"/>
    <property type="match status" value="1"/>
</dbReference>
<evidence type="ECO:0000256" key="4">
    <source>
        <dbReference type="ARBA" id="ARBA00006003"/>
    </source>
</evidence>
<dbReference type="GO" id="GO:0032580">
    <property type="term" value="C:Golgi cisterna membrane"/>
    <property type="evidence" value="ECO:0007669"/>
    <property type="project" value="UniProtKB-SubCell"/>
</dbReference>
<name>A0AAV7L0N6_PLEWA</name>
<evidence type="ECO:0000313" key="23">
    <source>
        <dbReference type="Proteomes" id="UP001066276"/>
    </source>
</evidence>
<evidence type="ECO:0000256" key="5">
    <source>
        <dbReference type="ARBA" id="ARBA00022525"/>
    </source>
</evidence>
<evidence type="ECO:0000256" key="6">
    <source>
        <dbReference type="ARBA" id="ARBA00022676"/>
    </source>
</evidence>
<evidence type="ECO:0000256" key="16">
    <source>
        <dbReference type="ARBA" id="ARBA00034329"/>
    </source>
</evidence>
<comment type="catalytic activity">
    <reaction evidence="15">
        <text>a beta-D-galactoside + CMP-N-acetyl-beta-neuraminate = an N-acetyl-alpha-neuraminyl-(2-&gt;6)-beta-D-galactosyl derivative + CMP + H(+)</text>
        <dbReference type="Rhea" id="RHEA:52104"/>
        <dbReference type="ChEBI" id="CHEBI:15378"/>
        <dbReference type="ChEBI" id="CHEBI:28034"/>
        <dbReference type="ChEBI" id="CHEBI:57812"/>
        <dbReference type="ChEBI" id="CHEBI:60377"/>
        <dbReference type="ChEBI" id="CHEBI:136398"/>
        <dbReference type="EC" id="2.4.3.1"/>
    </reaction>
</comment>
<comment type="subcellular location">
    <subcellularLocation>
        <location evidence="1">Golgi apparatus</location>
        <location evidence="1">Golgi stack membrane</location>
        <topology evidence="1">Single-pass type II membrane protein</topology>
    </subcellularLocation>
    <subcellularLocation>
        <location evidence="2">Secreted</location>
    </subcellularLocation>
</comment>
<proteinExistence type="inferred from homology"/>
<keyword evidence="12" id="KW-0472">Membrane</keyword>
<evidence type="ECO:0000256" key="18">
    <source>
        <dbReference type="ARBA" id="ARBA00076526"/>
    </source>
</evidence>